<evidence type="ECO:0000256" key="6">
    <source>
        <dbReference type="ARBA" id="ARBA00023295"/>
    </source>
</evidence>
<evidence type="ECO:0000256" key="8">
    <source>
        <dbReference type="PROSITE-ProRule" id="PRU10052"/>
    </source>
</evidence>
<reference evidence="13" key="1">
    <citation type="submission" date="2025-08" db="UniProtKB">
        <authorList>
            <consortium name="RefSeq"/>
        </authorList>
    </citation>
    <scope>IDENTIFICATION</scope>
</reference>
<feature type="region of interest" description="Disordered" evidence="10">
    <location>
        <begin position="352"/>
        <end position="382"/>
    </location>
</feature>
<dbReference type="InterPro" id="IPR000743">
    <property type="entry name" value="Glyco_hydro_28"/>
</dbReference>
<evidence type="ECO:0000256" key="4">
    <source>
        <dbReference type="ARBA" id="ARBA00022525"/>
    </source>
</evidence>
<dbReference type="InterPro" id="IPR012334">
    <property type="entry name" value="Pectin_lyas_fold"/>
</dbReference>
<sequence length="382" mass="41453">MKGLLASFLLLTLVAPLIGANKNSNSSNTTYNVLDFGAVGDGSADDSQAFKEAWQASCMSSDDSPIMLIPNGKTFLLRPVTFSGGCKSNNIHVQINGNIIAPSEHSQWGCYETDCDHWITFANLDGLYIDGSNAIIDGQGSKWWSRSCQDENNAFFLEHANNVHIKNLNFMNSPGMHLIIERSTWVYVSNVTITAPQQSPNTDGIHIQESTNVFIYNSSIGTGDDCISIGGGTSYLNISGISCGPGHGISIGSLGREGREEQVEYVHVSNIQFKKTSNGVRIKTWRKSAVQVSNITYNNVYGTSDGEIAVKFDCSEWGQFWLLGPAVESFWAGESNLVGTRRGGAARVVTNSRHPDPGWLTRSSGMGHGNHPGWLTNSRHPG</sequence>
<dbReference type="OrthoDB" id="187139at2759"/>
<dbReference type="FunCoup" id="A0A1U8Q4I7">
    <property type="interactions" value="82"/>
</dbReference>
<keyword evidence="4" id="KW-0964">Secreted</keyword>
<dbReference type="Gene3D" id="2.160.20.10">
    <property type="entry name" value="Single-stranded right-handed beta-helix, Pectin lyase-like"/>
    <property type="match status" value="1"/>
</dbReference>
<dbReference type="PANTHER" id="PTHR31375">
    <property type="match status" value="1"/>
</dbReference>
<dbReference type="PROSITE" id="PS00502">
    <property type="entry name" value="POLYGALACTURONASE"/>
    <property type="match status" value="1"/>
</dbReference>
<accession>A0A1U8Q4I7</accession>
<dbReference type="SUPFAM" id="SSF51126">
    <property type="entry name" value="Pectin lyase-like"/>
    <property type="match status" value="1"/>
</dbReference>
<feature type="chain" id="PRO_5010562243" evidence="11">
    <location>
        <begin position="20"/>
        <end position="382"/>
    </location>
</feature>
<dbReference type="STRING" id="4432.A0A1U8Q4I7"/>
<dbReference type="GO" id="GO:0071555">
    <property type="term" value="P:cell wall organization"/>
    <property type="evidence" value="ECO:0007669"/>
    <property type="project" value="UniProtKB-KW"/>
</dbReference>
<keyword evidence="3" id="KW-0134">Cell wall</keyword>
<feature type="signal peptide" evidence="11">
    <location>
        <begin position="1"/>
        <end position="19"/>
    </location>
</feature>
<evidence type="ECO:0000256" key="10">
    <source>
        <dbReference type="SAM" id="MobiDB-lite"/>
    </source>
</evidence>
<gene>
    <name evidence="13" type="primary">LOC104598708</name>
</gene>
<dbReference type="eggNOG" id="ENOG502QQY5">
    <property type="taxonomic scope" value="Eukaryota"/>
</dbReference>
<feature type="active site" evidence="8">
    <location>
        <position position="247"/>
    </location>
</feature>
<evidence type="ECO:0000313" key="12">
    <source>
        <dbReference type="Proteomes" id="UP000189703"/>
    </source>
</evidence>
<comment type="subcellular location">
    <subcellularLocation>
        <location evidence="1">Secreted</location>
        <location evidence="1">Cell wall</location>
    </subcellularLocation>
</comment>
<dbReference type="InParanoid" id="A0A1U8Q4I7"/>
<name>A0A1U8Q4I7_NELNU</name>
<evidence type="ECO:0000313" key="13">
    <source>
        <dbReference type="RefSeq" id="XP_019053532.1"/>
    </source>
</evidence>
<dbReference type="Proteomes" id="UP000189703">
    <property type="component" value="Unplaced"/>
</dbReference>
<dbReference type="GeneID" id="104598708"/>
<keyword evidence="11" id="KW-0732">Signal</keyword>
<protein>
    <submittedName>
        <fullName evidence="13">Probable polygalacturonase At3g15720</fullName>
    </submittedName>
</protein>
<dbReference type="KEGG" id="nnu:104598708"/>
<dbReference type="GO" id="GO:0004650">
    <property type="term" value="F:polygalacturonase activity"/>
    <property type="evidence" value="ECO:0007669"/>
    <property type="project" value="InterPro"/>
</dbReference>
<proteinExistence type="inferred from homology"/>
<evidence type="ECO:0000256" key="2">
    <source>
        <dbReference type="ARBA" id="ARBA00008834"/>
    </source>
</evidence>
<evidence type="ECO:0000256" key="1">
    <source>
        <dbReference type="ARBA" id="ARBA00004191"/>
    </source>
</evidence>
<dbReference type="AlphaFoldDB" id="A0A1U8Q4I7"/>
<dbReference type="InterPro" id="IPR011050">
    <property type="entry name" value="Pectin_lyase_fold/virulence"/>
</dbReference>
<evidence type="ECO:0000256" key="5">
    <source>
        <dbReference type="ARBA" id="ARBA00022801"/>
    </source>
</evidence>
<dbReference type="RefSeq" id="XP_019053532.1">
    <property type="nucleotide sequence ID" value="XM_019197987.1"/>
</dbReference>
<evidence type="ECO:0000256" key="11">
    <source>
        <dbReference type="SAM" id="SignalP"/>
    </source>
</evidence>
<dbReference type="Pfam" id="PF00295">
    <property type="entry name" value="Glyco_hydro_28"/>
    <property type="match status" value="1"/>
</dbReference>
<keyword evidence="7" id="KW-0961">Cell wall biogenesis/degradation</keyword>
<evidence type="ECO:0000256" key="9">
    <source>
        <dbReference type="RuleBase" id="RU361169"/>
    </source>
</evidence>
<evidence type="ECO:0000256" key="3">
    <source>
        <dbReference type="ARBA" id="ARBA00022512"/>
    </source>
</evidence>
<comment type="similarity">
    <text evidence="2 9">Belongs to the glycosyl hydrolase 28 family.</text>
</comment>
<evidence type="ECO:0000256" key="7">
    <source>
        <dbReference type="ARBA" id="ARBA00023316"/>
    </source>
</evidence>
<keyword evidence="12" id="KW-1185">Reference proteome</keyword>
<dbReference type="OMA" id="NVWGLNI"/>
<dbReference type="GO" id="GO:0005975">
    <property type="term" value="P:carbohydrate metabolic process"/>
    <property type="evidence" value="ECO:0007669"/>
    <property type="project" value="InterPro"/>
</dbReference>
<organism evidence="12 13">
    <name type="scientific">Nelumbo nucifera</name>
    <name type="common">Sacred lotus</name>
    <dbReference type="NCBI Taxonomy" id="4432"/>
    <lineage>
        <taxon>Eukaryota</taxon>
        <taxon>Viridiplantae</taxon>
        <taxon>Streptophyta</taxon>
        <taxon>Embryophyta</taxon>
        <taxon>Tracheophyta</taxon>
        <taxon>Spermatophyta</taxon>
        <taxon>Magnoliopsida</taxon>
        <taxon>Proteales</taxon>
        <taxon>Nelumbonaceae</taxon>
        <taxon>Nelumbo</taxon>
    </lineage>
</organism>
<keyword evidence="6 9" id="KW-0326">Glycosidase</keyword>
<keyword evidence="5 9" id="KW-0378">Hydrolase</keyword>